<evidence type="ECO:0000313" key="2">
    <source>
        <dbReference type="EMBL" id="OOE12541.1"/>
    </source>
</evidence>
<comment type="caution">
    <text evidence="2">The sequence shown here is derived from an EMBL/GenBank/DDBJ whole genome shotgun (WGS) entry which is preliminary data.</text>
</comment>
<dbReference type="Proteomes" id="UP000188597">
    <property type="component" value="Unassembled WGS sequence"/>
</dbReference>
<feature type="transmembrane region" description="Helical" evidence="1">
    <location>
        <begin position="108"/>
        <end position="127"/>
    </location>
</feature>
<keyword evidence="1" id="KW-0812">Transmembrane</keyword>
<keyword evidence="1" id="KW-0472">Membrane</keyword>
<dbReference type="EMBL" id="MQMF01000002">
    <property type="protein sequence ID" value="OOE12541.1"/>
    <property type="molecule type" value="Genomic_DNA"/>
</dbReference>
<feature type="transmembrane region" description="Helical" evidence="1">
    <location>
        <begin position="239"/>
        <end position="258"/>
    </location>
</feature>
<reference evidence="2 3" key="1">
    <citation type="submission" date="2016-11" db="EMBL/GenBank/DDBJ databases">
        <authorList>
            <person name="Jaros S."/>
            <person name="Januszkiewicz K."/>
            <person name="Wedrychowicz H."/>
        </authorList>
    </citation>
    <scope>NUCLEOTIDE SEQUENCE [LARGE SCALE GENOMIC DNA]</scope>
    <source>
        <strain evidence="2 3">Con a/3</strain>
    </source>
</reference>
<dbReference type="RefSeq" id="WP_077362493.1">
    <property type="nucleotide sequence ID" value="NZ_MQMF01000002.1"/>
</dbReference>
<name>A0A1V3G815_9BACL</name>
<dbReference type="OrthoDB" id="1912744at2"/>
<accession>A0A1V3G815</accession>
<feature type="transmembrane region" description="Helical" evidence="1">
    <location>
        <begin position="78"/>
        <end position="102"/>
    </location>
</feature>
<feature type="transmembrane region" description="Helical" evidence="1">
    <location>
        <begin position="208"/>
        <end position="227"/>
    </location>
</feature>
<organism evidence="2 3">
    <name type="scientific">Fictibacillus arsenicus</name>
    <dbReference type="NCBI Taxonomy" id="255247"/>
    <lineage>
        <taxon>Bacteria</taxon>
        <taxon>Bacillati</taxon>
        <taxon>Bacillota</taxon>
        <taxon>Bacilli</taxon>
        <taxon>Bacillales</taxon>
        <taxon>Fictibacillaceae</taxon>
        <taxon>Fictibacillus</taxon>
    </lineage>
</organism>
<feature type="transmembrane region" description="Helical" evidence="1">
    <location>
        <begin position="179"/>
        <end position="201"/>
    </location>
</feature>
<protein>
    <submittedName>
        <fullName evidence="2">Uncharacterized protein</fullName>
    </submittedName>
</protein>
<keyword evidence="1" id="KW-1133">Transmembrane helix</keyword>
<evidence type="ECO:0000256" key="1">
    <source>
        <dbReference type="SAM" id="Phobius"/>
    </source>
</evidence>
<proteinExistence type="predicted"/>
<evidence type="ECO:0000313" key="3">
    <source>
        <dbReference type="Proteomes" id="UP000188597"/>
    </source>
</evidence>
<sequence length="271" mass="30990">MKKRKLHHTFDKNVDHQIEDLEQEIGSLLDEYDVEYPGEEQIIMTIDAMKPYVPVRKNKWRTVLRGMTAITKQAYQEIFYMSSLFWIANGLLIAAALSGVLLMKADPYAMVMMFAPITTIMGLIEVLKSRNAGMAELEMSYKYNFQEIMLSKMLVVGGFNLVINLLITLSLGMFYQEILIAKMLLFWITPFTFIAALSLLFVSRYRQIYAITAGMVIWLTVSGYLSQPQIIEKLESLPAELYVTASAVALILSLFKAVHIYKRGVLYEVNH</sequence>
<feature type="transmembrane region" description="Helical" evidence="1">
    <location>
        <begin position="148"/>
        <end position="167"/>
    </location>
</feature>
<gene>
    <name evidence="2" type="ORF">UN64_10710</name>
</gene>
<dbReference type="AlphaFoldDB" id="A0A1V3G815"/>